<evidence type="ECO:0000256" key="6">
    <source>
        <dbReference type="ARBA" id="ARBA00022989"/>
    </source>
</evidence>
<feature type="transmembrane region" description="Helical" evidence="8">
    <location>
        <begin position="80"/>
        <end position="99"/>
    </location>
</feature>
<comment type="similarity">
    <text evidence="2">Belongs to the major facilitator superfamily.</text>
</comment>
<keyword evidence="11" id="KW-1185">Reference proteome</keyword>
<gene>
    <name evidence="10" type="ordered locus">Sulac_1268</name>
</gene>
<sequence length="394" mass="42851">MTIPEPRDTISPWAAISLFLAAFVVFANLYDVQPLLPMFRQVFHAREASVSLSLGLTVLGIAAASVVVGPLSDRVGRKNLMVIATLLLGIPTLLATFSHRLALFLVWRTLTGLLIPGIIAVVIAYVNEEYRPPASHLLMGLYVGSTVMGGLVGRMGTGVLTALWGWRPAFWVIAAFTEITGLWLWRFLPPSRRFRPDPSWHRAFRNLAASFRHPGLLALGFLGFCYFFAFISSFTFLTYDLAGPPFRLSQLAIGLVFFTYIFGVVASPLAGRASSRFGPFEVIGVGLTLVMVGMPITLIPHLPIILIGLSLITFGQFTAQAITPGLAGQIAPHGRGAAGGVYTVFYYIGGSLGAAIPGMLWSRYRYPGVIAVNEVFLFGAFAVWLWARRQLKAG</sequence>
<reference evidence="10 11" key="2">
    <citation type="journal article" date="2012" name="Stand. Genomic Sci.">
        <title>Complete genome sequence of the moderately thermophilic mineral-sulfide-oxidizing firmicute Sulfobacillus acidophilus type strain (NAL(T)).</title>
        <authorList>
            <person name="Anderson I."/>
            <person name="Chertkov O."/>
            <person name="Chen A."/>
            <person name="Saunders E."/>
            <person name="Lapidus A."/>
            <person name="Nolan M."/>
            <person name="Lucas S."/>
            <person name="Hammon N."/>
            <person name="Deshpande S."/>
            <person name="Cheng J.F."/>
            <person name="Han C."/>
            <person name="Tapia R."/>
            <person name="Goodwin L.A."/>
            <person name="Pitluck S."/>
            <person name="Liolios K."/>
            <person name="Pagani I."/>
            <person name="Ivanova N."/>
            <person name="Mikhailova N."/>
            <person name="Pati A."/>
            <person name="Palaniappan K."/>
            <person name="Land M."/>
            <person name="Pan C."/>
            <person name="Rohde M."/>
            <person name="Pukall R."/>
            <person name="Goker M."/>
            <person name="Detter J.C."/>
            <person name="Woyke T."/>
            <person name="Bristow J."/>
            <person name="Eisen J.A."/>
            <person name="Markowitz V."/>
            <person name="Hugenholtz P."/>
            <person name="Kyrpides N.C."/>
            <person name="Klenk H.P."/>
            <person name="Mavromatis K."/>
        </authorList>
    </citation>
    <scope>NUCLEOTIDE SEQUENCE [LARGE SCALE GENOMIC DNA]</scope>
    <source>
        <strain evidence="11">ATCC 700253 / DSM 10332 / NAL</strain>
    </source>
</reference>
<keyword evidence="6 8" id="KW-1133">Transmembrane helix</keyword>
<dbReference type="PANTHER" id="PTHR43271:SF1">
    <property type="entry name" value="INNER MEMBRANE TRANSPORT PROTEIN YNFM"/>
    <property type="match status" value="1"/>
</dbReference>
<accession>G8TVS2</accession>
<dbReference type="PROSITE" id="PS00216">
    <property type="entry name" value="SUGAR_TRANSPORT_1"/>
    <property type="match status" value="1"/>
</dbReference>
<evidence type="ECO:0000256" key="2">
    <source>
        <dbReference type="ARBA" id="ARBA00008335"/>
    </source>
</evidence>
<comment type="subcellular location">
    <subcellularLocation>
        <location evidence="1">Cell membrane</location>
        <topology evidence="1">Multi-pass membrane protein</topology>
    </subcellularLocation>
</comment>
<dbReference type="InterPro" id="IPR011701">
    <property type="entry name" value="MFS"/>
</dbReference>
<dbReference type="PANTHER" id="PTHR43271">
    <property type="entry name" value="BLL2771 PROTEIN"/>
    <property type="match status" value="1"/>
</dbReference>
<evidence type="ECO:0000256" key="7">
    <source>
        <dbReference type="ARBA" id="ARBA00023136"/>
    </source>
</evidence>
<evidence type="ECO:0000256" key="4">
    <source>
        <dbReference type="ARBA" id="ARBA00022475"/>
    </source>
</evidence>
<dbReference type="Pfam" id="PF07690">
    <property type="entry name" value="MFS_1"/>
    <property type="match status" value="1"/>
</dbReference>
<dbReference type="KEGG" id="sap:Sulac_1268"/>
<dbReference type="EMBL" id="CP003179">
    <property type="protein sequence ID" value="AEW04766.1"/>
    <property type="molecule type" value="Genomic_DNA"/>
</dbReference>
<feature type="transmembrane region" description="Helical" evidence="8">
    <location>
        <begin position="304"/>
        <end position="327"/>
    </location>
</feature>
<keyword evidence="5 8" id="KW-0812">Transmembrane</keyword>
<dbReference type="GO" id="GO:0022857">
    <property type="term" value="F:transmembrane transporter activity"/>
    <property type="evidence" value="ECO:0007669"/>
    <property type="project" value="InterPro"/>
</dbReference>
<protein>
    <submittedName>
        <fullName evidence="10">Major facilitator superfamily MFS_1</fullName>
    </submittedName>
</protein>
<dbReference type="InterPro" id="IPR020846">
    <property type="entry name" value="MFS_dom"/>
</dbReference>
<keyword evidence="3" id="KW-0813">Transport</keyword>
<feature type="domain" description="Major facilitator superfamily (MFS) profile" evidence="9">
    <location>
        <begin position="14"/>
        <end position="391"/>
    </location>
</feature>
<dbReference type="PATRIC" id="fig|679936.5.peg.1328"/>
<dbReference type="InterPro" id="IPR036259">
    <property type="entry name" value="MFS_trans_sf"/>
</dbReference>
<dbReference type="Proteomes" id="UP000005439">
    <property type="component" value="Chromosome"/>
</dbReference>
<organism evidence="10 11">
    <name type="scientific">Sulfobacillus acidophilus (strain ATCC 700253 / DSM 10332 / NAL)</name>
    <dbReference type="NCBI Taxonomy" id="679936"/>
    <lineage>
        <taxon>Bacteria</taxon>
        <taxon>Bacillati</taxon>
        <taxon>Bacillota</taxon>
        <taxon>Clostridia</taxon>
        <taxon>Eubacteriales</taxon>
        <taxon>Clostridiales Family XVII. Incertae Sedis</taxon>
        <taxon>Sulfobacillus</taxon>
    </lineage>
</organism>
<dbReference type="PROSITE" id="PS50850">
    <property type="entry name" value="MFS"/>
    <property type="match status" value="1"/>
</dbReference>
<reference evidence="11" key="1">
    <citation type="submission" date="2011-12" db="EMBL/GenBank/DDBJ databases">
        <title>The complete genome of chromosome of Sulfobacillus acidophilus DSM 10332.</title>
        <authorList>
            <person name="Lucas S."/>
            <person name="Han J."/>
            <person name="Lapidus A."/>
            <person name="Bruce D."/>
            <person name="Goodwin L."/>
            <person name="Pitluck S."/>
            <person name="Peters L."/>
            <person name="Kyrpides N."/>
            <person name="Mavromatis K."/>
            <person name="Ivanova N."/>
            <person name="Mikhailova N."/>
            <person name="Chertkov O."/>
            <person name="Saunders E."/>
            <person name="Detter J.C."/>
            <person name="Tapia R."/>
            <person name="Han C."/>
            <person name="Land M."/>
            <person name="Hauser L."/>
            <person name="Markowitz V."/>
            <person name="Cheng J.-F."/>
            <person name="Hugenholtz P."/>
            <person name="Woyke T."/>
            <person name="Wu D."/>
            <person name="Pukall R."/>
            <person name="Gehrich-Schroeter G."/>
            <person name="Schneider S."/>
            <person name="Klenk H.-P."/>
            <person name="Eisen J.A."/>
        </authorList>
    </citation>
    <scope>NUCLEOTIDE SEQUENCE [LARGE SCALE GENOMIC DNA]</scope>
    <source>
        <strain evidence="11">ATCC 700253 / DSM 10332 / NAL</strain>
    </source>
</reference>
<feature type="transmembrane region" description="Helical" evidence="8">
    <location>
        <begin position="215"/>
        <end position="239"/>
    </location>
</feature>
<dbReference type="InterPro" id="IPR005829">
    <property type="entry name" value="Sugar_transporter_CS"/>
</dbReference>
<feature type="transmembrane region" description="Helical" evidence="8">
    <location>
        <begin position="277"/>
        <end position="298"/>
    </location>
</feature>
<evidence type="ECO:0000259" key="9">
    <source>
        <dbReference type="PROSITE" id="PS50850"/>
    </source>
</evidence>
<feature type="transmembrane region" description="Helical" evidence="8">
    <location>
        <begin position="12"/>
        <end position="30"/>
    </location>
</feature>
<evidence type="ECO:0000256" key="3">
    <source>
        <dbReference type="ARBA" id="ARBA00022448"/>
    </source>
</evidence>
<feature type="transmembrane region" description="Helical" evidence="8">
    <location>
        <begin position="339"/>
        <end position="360"/>
    </location>
</feature>
<evidence type="ECO:0000256" key="5">
    <source>
        <dbReference type="ARBA" id="ARBA00022692"/>
    </source>
</evidence>
<feature type="transmembrane region" description="Helical" evidence="8">
    <location>
        <begin position="138"/>
        <end position="163"/>
    </location>
</feature>
<evidence type="ECO:0000256" key="8">
    <source>
        <dbReference type="SAM" id="Phobius"/>
    </source>
</evidence>
<evidence type="ECO:0000256" key="1">
    <source>
        <dbReference type="ARBA" id="ARBA00004651"/>
    </source>
</evidence>
<feature type="transmembrane region" description="Helical" evidence="8">
    <location>
        <begin position="251"/>
        <end position="270"/>
    </location>
</feature>
<feature type="transmembrane region" description="Helical" evidence="8">
    <location>
        <begin position="169"/>
        <end position="188"/>
    </location>
</feature>
<dbReference type="AlphaFoldDB" id="G8TVS2"/>
<dbReference type="CDD" id="cd17324">
    <property type="entry name" value="MFS_NepI_like"/>
    <property type="match status" value="1"/>
</dbReference>
<keyword evidence="4" id="KW-1003">Cell membrane</keyword>
<feature type="transmembrane region" description="Helical" evidence="8">
    <location>
        <begin position="50"/>
        <end position="68"/>
    </location>
</feature>
<evidence type="ECO:0000313" key="11">
    <source>
        <dbReference type="Proteomes" id="UP000005439"/>
    </source>
</evidence>
<proteinExistence type="inferred from homology"/>
<feature type="transmembrane region" description="Helical" evidence="8">
    <location>
        <begin position="366"/>
        <end position="387"/>
    </location>
</feature>
<dbReference type="Gene3D" id="1.20.1250.20">
    <property type="entry name" value="MFS general substrate transporter like domains"/>
    <property type="match status" value="1"/>
</dbReference>
<keyword evidence="7 8" id="KW-0472">Membrane</keyword>
<dbReference type="HOGENOM" id="CLU_001265_19_3_9"/>
<dbReference type="STRING" id="679936.Sulac_1268"/>
<feature type="transmembrane region" description="Helical" evidence="8">
    <location>
        <begin position="105"/>
        <end position="126"/>
    </location>
</feature>
<dbReference type="GO" id="GO:0005886">
    <property type="term" value="C:plasma membrane"/>
    <property type="evidence" value="ECO:0007669"/>
    <property type="project" value="UniProtKB-SubCell"/>
</dbReference>
<name>G8TVS2_SULAD</name>
<dbReference type="SUPFAM" id="SSF103473">
    <property type="entry name" value="MFS general substrate transporter"/>
    <property type="match status" value="1"/>
</dbReference>
<evidence type="ECO:0000313" key="10">
    <source>
        <dbReference type="EMBL" id="AEW04766.1"/>
    </source>
</evidence>